<comment type="caution">
    <text evidence="1">The sequence shown here is derived from an EMBL/GenBank/DDBJ whole genome shotgun (WGS) entry which is preliminary data.</text>
</comment>
<dbReference type="EMBL" id="JAFCMP010000079">
    <property type="protein sequence ID" value="KAG5187915.1"/>
    <property type="molecule type" value="Genomic_DNA"/>
</dbReference>
<accession>A0A836CIK6</accession>
<evidence type="ECO:0000313" key="2">
    <source>
        <dbReference type="Proteomes" id="UP000664859"/>
    </source>
</evidence>
<dbReference type="SUPFAM" id="SSF56112">
    <property type="entry name" value="Protein kinase-like (PK-like)"/>
    <property type="match status" value="1"/>
</dbReference>
<dbReference type="Proteomes" id="UP000664859">
    <property type="component" value="Unassembled WGS sequence"/>
</dbReference>
<evidence type="ECO:0008006" key="3">
    <source>
        <dbReference type="Google" id="ProtNLM"/>
    </source>
</evidence>
<gene>
    <name evidence="1" type="ORF">JKP88DRAFT_262308</name>
</gene>
<sequence length="467" mass="51554">MQETRPYAVDVLITTHRSASVAMPRKSELALVAAPAVPRLQAAEKLCKEMATFFPTERQRQQKFIELFNELFTGLGTTVRMHIPTAAEQSSGQTPTDGHCILEFKLGNTDVVITVSIVEVKNEVGSSGDPTFQIMLYFRAYTCRSPPTSHRQAELSMDRMFFPRASVVASEALTPMIPLLPIGSRQPVALWMVGRVLEALDASLQSLAYRYSCALQDTLLPLPDSLDALPAAHKAVLKMARFSRTQLQHAALARPVGDALRPYPLLARSFRSDDAYADIQLFTPPDGASKLMFTATSEESGRLLIKFSPHPYPTEVHDAWYEAGGQEPLVPKLVDCVELPGGWSMIVMELLGEDWKSLQQLPHLLRAGAVVEVAKALERAHSVDVCTEGGTFSKAVHGDVRAPNVLVRFTDDTVSGVRFVDLDWAGISGHSRYPHAMNPALPWHSKAKPGRVMEQEHDKHMLTVLLE</sequence>
<keyword evidence="2" id="KW-1185">Reference proteome</keyword>
<name>A0A836CIK6_9STRA</name>
<protein>
    <recommendedName>
        <fullName evidence="3">Protein kinase domain-containing protein</fullName>
    </recommendedName>
</protein>
<dbReference type="OrthoDB" id="155726at2759"/>
<reference evidence="1" key="1">
    <citation type="submission" date="2021-02" db="EMBL/GenBank/DDBJ databases">
        <title>First Annotated Genome of the Yellow-green Alga Tribonema minus.</title>
        <authorList>
            <person name="Mahan K.M."/>
        </authorList>
    </citation>
    <scope>NUCLEOTIDE SEQUENCE</scope>
    <source>
        <strain evidence="1">UTEX B ZZ1240</strain>
    </source>
</reference>
<dbReference type="InterPro" id="IPR011009">
    <property type="entry name" value="Kinase-like_dom_sf"/>
</dbReference>
<evidence type="ECO:0000313" key="1">
    <source>
        <dbReference type="EMBL" id="KAG5187915.1"/>
    </source>
</evidence>
<dbReference type="AlphaFoldDB" id="A0A836CIK6"/>
<organism evidence="1 2">
    <name type="scientific">Tribonema minus</name>
    <dbReference type="NCBI Taxonomy" id="303371"/>
    <lineage>
        <taxon>Eukaryota</taxon>
        <taxon>Sar</taxon>
        <taxon>Stramenopiles</taxon>
        <taxon>Ochrophyta</taxon>
        <taxon>PX clade</taxon>
        <taxon>Xanthophyceae</taxon>
        <taxon>Tribonematales</taxon>
        <taxon>Tribonemataceae</taxon>
        <taxon>Tribonema</taxon>
    </lineage>
</organism>
<proteinExistence type="predicted"/>